<name>A0A7X4LQ02_9VIBR</name>
<dbReference type="Pfam" id="PF01266">
    <property type="entry name" value="DAO"/>
    <property type="match status" value="1"/>
</dbReference>
<gene>
    <name evidence="3" type="ORF">F9817_21245</name>
</gene>
<keyword evidence="4" id="KW-1185">Reference proteome</keyword>
<proteinExistence type="predicted"/>
<dbReference type="Gene3D" id="3.30.9.10">
    <property type="entry name" value="D-Amino Acid Oxidase, subunit A, domain 2"/>
    <property type="match status" value="1"/>
</dbReference>
<dbReference type="Proteomes" id="UP000462621">
    <property type="component" value="Unassembled WGS sequence"/>
</dbReference>
<accession>A0A7X4LQ02</accession>
<dbReference type="PANTHER" id="PTHR13847:SF281">
    <property type="entry name" value="FAD DEPENDENT OXIDOREDUCTASE DOMAIN-CONTAINING PROTEIN"/>
    <property type="match status" value="1"/>
</dbReference>
<keyword evidence="1" id="KW-0560">Oxidoreductase</keyword>
<sequence>MKNLSYWIDTKPEFTQGSQQLEDGHYDVAIIGGGLTGLSAAYHLSKQGAKVALFEATNIMEHASGQNGGQCSSGVVQDFGGLAKKIGMDRAKRYYLAYCDAVDSLRKVIKDENIECEVRESGKLKLASKPHHAEKIFNTCELVKKEVDPNVEFLDKAAVKKEIASDRFYGGMIQRNGFQLHVGKLGVGLANAATNNGAHIYEQSPVTKIQNNGSQFTLETPKGKVTAKDVVCASGISQYGPLGWFRRRIVPVGSFLILTEKIDAKLMDELMPNKRSYVTSKNIGNYFRVMGEDRLLFGGRVRFASSNPESDAISGKMLEKTMADMFPELAGVKASHCWGGLIDMTPNRLPKAGQRKGMFYSMGFSGHGVQMSTYMGQQLAQMVGGNADANPWRDEKWPAIPAYNGKPWFLPMVGAYYKLQDYLH</sequence>
<dbReference type="GO" id="GO:0016491">
    <property type="term" value="F:oxidoreductase activity"/>
    <property type="evidence" value="ECO:0007669"/>
    <property type="project" value="UniProtKB-KW"/>
</dbReference>
<comment type="caution">
    <text evidence="3">The sequence shown here is derived from an EMBL/GenBank/DDBJ whole genome shotgun (WGS) entry which is preliminary data.</text>
</comment>
<organism evidence="3 4">
    <name type="scientific">Vibrio eleionomae</name>
    <dbReference type="NCBI Taxonomy" id="2653505"/>
    <lineage>
        <taxon>Bacteria</taxon>
        <taxon>Pseudomonadati</taxon>
        <taxon>Pseudomonadota</taxon>
        <taxon>Gammaproteobacteria</taxon>
        <taxon>Vibrionales</taxon>
        <taxon>Vibrionaceae</taxon>
        <taxon>Vibrio</taxon>
    </lineage>
</organism>
<dbReference type="GO" id="GO:0005737">
    <property type="term" value="C:cytoplasm"/>
    <property type="evidence" value="ECO:0007669"/>
    <property type="project" value="TreeGrafter"/>
</dbReference>
<evidence type="ECO:0000259" key="2">
    <source>
        <dbReference type="Pfam" id="PF01266"/>
    </source>
</evidence>
<dbReference type="SUPFAM" id="SSF51905">
    <property type="entry name" value="FAD/NAD(P)-binding domain"/>
    <property type="match status" value="1"/>
</dbReference>
<dbReference type="InterPro" id="IPR006076">
    <property type="entry name" value="FAD-dep_OxRdtase"/>
</dbReference>
<feature type="domain" description="FAD dependent oxidoreductase" evidence="2">
    <location>
        <begin position="27"/>
        <end position="382"/>
    </location>
</feature>
<dbReference type="InterPro" id="IPR036188">
    <property type="entry name" value="FAD/NAD-bd_sf"/>
</dbReference>
<dbReference type="PANTHER" id="PTHR13847">
    <property type="entry name" value="SARCOSINE DEHYDROGENASE-RELATED"/>
    <property type="match status" value="1"/>
</dbReference>
<reference evidence="3 4" key="1">
    <citation type="submission" date="2019-10" db="EMBL/GenBank/DDBJ databases">
        <title>Vibrio sp. nov. isolated from a shrimp pond.</title>
        <authorList>
            <person name="Gomez-Gil B."/>
            <person name="Enciso-Ibarra J."/>
            <person name="Enciso-Ibarra K."/>
            <person name="Bolan-Mejia C."/>
        </authorList>
    </citation>
    <scope>NUCLEOTIDE SEQUENCE [LARGE SCALE GENOMIC DNA]</scope>
    <source>
        <strain evidence="3 4">CAIM 722</strain>
    </source>
</reference>
<protein>
    <submittedName>
        <fullName evidence="3">FAD-dependent oxidoreductase</fullName>
    </submittedName>
</protein>
<evidence type="ECO:0000313" key="3">
    <source>
        <dbReference type="EMBL" id="MZI95712.1"/>
    </source>
</evidence>
<dbReference type="Gene3D" id="3.50.50.60">
    <property type="entry name" value="FAD/NAD(P)-binding domain"/>
    <property type="match status" value="1"/>
</dbReference>
<evidence type="ECO:0000256" key="1">
    <source>
        <dbReference type="ARBA" id="ARBA00023002"/>
    </source>
</evidence>
<dbReference type="RefSeq" id="WP_161158210.1">
    <property type="nucleotide sequence ID" value="NZ_WEKT01000067.1"/>
</dbReference>
<dbReference type="AlphaFoldDB" id="A0A7X4LQ02"/>
<evidence type="ECO:0000313" key="4">
    <source>
        <dbReference type="Proteomes" id="UP000462621"/>
    </source>
</evidence>
<dbReference type="EMBL" id="WEKT01000067">
    <property type="protein sequence ID" value="MZI95712.1"/>
    <property type="molecule type" value="Genomic_DNA"/>
</dbReference>